<gene>
    <name evidence="3" type="ORF">SBRCBS47491_001694</name>
</gene>
<evidence type="ECO:0000256" key="1">
    <source>
        <dbReference type="SAM" id="MobiDB-lite"/>
    </source>
</evidence>
<feature type="chain" id="PRO_5047085906" evidence="2">
    <location>
        <begin position="19"/>
        <end position="362"/>
    </location>
</feature>
<dbReference type="EMBL" id="CAWUHC010000009">
    <property type="protein sequence ID" value="CAK7213120.1"/>
    <property type="molecule type" value="Genomic_DNA"/>
</dbReference>
<organism evidence="3 4">
    <name type="scientific">Sporothrix bragantina</name>
    <dbReference type="NCBI Taxonomy" id="671064"/>
    <lineage>
        <taxon>Eukaryota</taxon>
        <taxon>Fungi</taxon>
        <taxon>Dikarya</taxon>
        <taxon>Ascomycota</taxon>
        <taxon>Pezizomycotina</taxon>
        <taxon>Sordariomycetes</taxon>
        <taxon>Sordariomycetidae</taxon>
        <taxon>Ophiostomatales</taxon>
        <taxon>Ophiostomataceae</taxon>
        <taxon>Sporothrix</taxon>
    </lineage>
</organism>
<reference evidence="3 4" key="1">
    <citation type="submission" date="2024-01" db="EMBL/GenBank/DDBJ databases">
        <authorList>
            <person name="Allen C."/>
            <person name="Tagirdzhanova G."/>
        </authorList>
    </citation>
    <scope>NUCLEOTIDE SEQUENCE [LARGE SCALE GENOMIC DNA]</scope>
</reference>
<feature type="region of interest" description="Disordered" evidence="1">
    <location>
        <begin position="283"/>
        <end position="362"/>
    </location>
</feature>
<feature type="compositionally biased region" description="Basic and acidic residues" evidence="1">
    <location>
        <begin position="163"/>
        <end position="173"/>
    </location>
</feature>
<feature type="compositionally biased region" description="Pro residues" evidence="1">
    <location>
        <begin position="226"/>
        <end position="248"/>
    </location>
</feature>
<feature type="signal peptide" evidence="2">
    <location>
        <begin position="1"/>
        <end position="18"/>
    </location>
</feature>
<evidence type="ECO:0000256" key="2">
    <source>
        <dbReference type="SAM" id="SignalP"/>
    </source>
</evidence>
<name>A0ABP0B0T1_9PEZI</name>
<sequence>MKSILLITAITLVATVTAAPADTLECLPYRAGDKECYKATVTTHANDCEYTACPGLADKCRAEWLMANTVVDVPCENKCCPTTATMTVTQPCQPCPADCKPLYTQTLYRHETGCTYTKPAKTPALATPSNDKPDFLEGLSVMEIQLGMDDVLRGLNQKHLLRRHDATKARKPEGGLVPPIPTTNPDGSLSPPEYKDSYPHGKIPGVGPPQVDADISIGPTLTPDPKNAPPPDFLGPVQPPPAQHPPNAVPGEVPADEDVAPARPVLMKTPGEQAAEAFVNLGHHLPRDGVNGDGEDSLTKNYHGTFPPGSAGQGGPVNTGHHWRRDGVNNDNEDSEAKKGHGPTFPPGSAGQGGTVPDKDWH</sequence>
<accession>A0ABP0B0T1</accession>
<keyword evidence="4" id="KW-1185">Reference proteome</keyword>
<feature type="region of interest" description="Disordered" evidence="1">
    <location>
        <begin position="163"/>
        <end position="256"/>
    </location>
</feature>
<comment type="caution">
    <text evidence="3">The sequence shown here is derived from an EMBL/GenBank/DDBJ whole genome shotgun (WGS) entry which is preliminary data.</text>
</comment>
<protein>
    <submittedName>
        <fullName evidence="3">Uncharacterized protein</fullName>
    </submittedName>
</protein>
<dbReference type="Proteomes" id="UP001642406">
    <property type="component" value="Unassembled WGS sequence"/>
</dbReference>
<proteinExistence type="predicted"/>
<evidence type="ECO:0000313" key="4">
    <source>
        <dbReference type="Proteomes" id="UP001642406"/>
    </source>
</evidence>
<evidence type="ECO:0000313" key="3">
    <source>
        <dbReference type="EMBL" id="CAK7213120.1"/>
    </source>
</evidence>
<keyword evidence="2" id="KW-0732">Signal</keyword>